<evidence type="ECO:0000256" key="8">
    <source>
        <dbReference type="SAM" id="MobiDB-lite"/>
    </source>
</evidence>
<sequence length="300" mass="34044">MVLDLDLFREDKGGDPERSAKDSNEGQTDVSQTSADLSQTFDLNGLLTKVNEISAEVSLEELKRYRQQVEQQIISLNEQLDDFETKRNNILREIGNLLHPDVPISDDEADNAVIRTWGDIKDTDSGDQKLLSHVDLIHMIGGLNTEHGSEISGSRGYFLLGPAIWLQQALIQYGLRFMADLDFEPIYTPFWMRKSLMSAVAQLSQFDDELYKVVSNKDSDDSEDKYLIATSEQPIAALHRNEWLNPSTLPLKYAGLSTCFRQEVGAHGRDTRGIFRVHQFEKVEQFVVSSPAKSWNIFMK</sequence>
<dbReference type="InterPro" id="IPR045864">
    <property type="entry name" value="aa-tRNA-synth_II/BPL/LPL"/>
</dbReference>
<evidence type="ECO:0000256" key="2">
    <source>
        <dbReference type="ARBA" id="ARBA00022598"/>
    </source>
</evidence>
<dbReference type="PANTHER" id="PTHR11778">
    <property type="entry name" value="SERYL-TRNA SYNTHETASE"/>
    <property type="match status" value="1"/>
</dbReference>
<accession>A0ABP0VFG3</accession>
<protein>
    <recommendedName>
        <fullName evidence="1">serine--tRNA ligase</fullName>
        <ecNumber evidence="1">6.1.1.11</ecNumber>
    </recommendedName>
    <alternativeName>
        <fullName evidence="6">Seryl-tRNA synthetase</fullName>
    </alternativeName>
</protein>
<dbReference type="Pfam" id="PF00587">
    <property type="entry name" value="tRNA-synt_2b"/>
    <property type="match status" value="1"/>
</dbReference>
<feature type="coiled-coil region" evidence="7">
    <location>
        <begin position="59"/>
        <end position="93"/>
    </location>
</feature>
<feature type="compositionally biased region" description="Polar residues" evidence="8">
    <location>
        <begin position="25"/>
        <end position="35"/>
    </location>
</feature>
<dbReference type="Proteomes" id="UP001497444">
    <property type="component" value="Unassembled WGS sequence"/>
</dbReference>
<dbReference type="PROSITE" id="PS50862">
    <property type="entry name" value="AA_TRNA_LIGASE_II"/>
    <property type="match status" value="1"/>
</dbReference>
<evidence type="ECO:0000259" key="9">
    <source>
        <dbReference type="PROSITE" id="PS50862"/>
    </source>
</evidence>
<evidence type="ECO:0000256" key="3">
    <source>
        <dbReference type="ARBA" id="ARBA00022741"/>
    </source>
</evidence>
<dbReference type="SUPFAM" id="SSF55681">
    <property type="entry name" value="Class II aaRS and biotin synthetases"/>
    <property type="match status" value="1"/>
</dbReference>
<gene>
    <name evidence="10" type="ORF">CSSPJE1EN1_LOCUS28569</name>
</gene>
<dbReference type="EC" id="6.1.1.11" evidence="1"/>
<dbReference type="InterPro" id="IPR010978">
    <property type="entry name" value="tRNA-bd_arm"/>
</dbReference>
<dbReference type="InterPro" id="IPR002314">
    <property type="entry name" value="aa-tRNA-synt_IIb"/>
</dbReference>
<keyword evidence="2" id="KW-0436">Ligase</keyword>
<keyword evidence="4" id="KW-0067">ATP-binding</keyword>
<keyword evidence="3" id="KW-0547">Nucleotide-binding</keyword>
<dbReference type="InterPro" id="IPR006195">
    <property type="entry name" value="aa-tRNA-synth_II"/>
</dbReference>
<evidence type="ECO:0000313" key="11">
    <source>
        <dbReference type="Proteomes" id="UP001497444"/>
    </source>
</evidence>
<keyword evidence="11" id="KW-1185">Reference proteome</keyword>
<proteinExistence type="predicted"/>
<feature type="region of interest" description="Disordered" evidence="8">
    <location>
        <begin position="1"/>
        <end position="35"/>
    </location>
</feature>
<evidence type="ECO:0000256" key="6">
    <source>
        <dbReference type="ARBA" id="ARBA00031113"/>
    </source>
</evidence>
<comment type="caution">
    <text evidence="10">The sequence shown here is derived from an EMBL/GenBank/DDBJ whole genome shotgun (WGS) entry which is preliminary data.</text>
</comment>
<evidence type="ECO:0000256" key="5">
    <source>
        <dbReference type="ARBA" id="ARBA00023146"/>
    </source>
</evidence>
<feature type="compositionally biased region" description="Basic and acidic residues" evidence="8">
    <location>
        <begin position="1"/>
        <end position="24"/>
    </location>
</feature>
<evidence type="ECO:0000256" key="7">
    <source>
        <dbReference type="SAM" id="Coils"/>
    </source>
</evidence>
<dbReference type="EMBL" id="CAXAQS010000794">
    <property type="protein sequence ID" value="CAK9253191.1"/>
    <property type="molecule type" value="Genomic_DNA"/>
</dbReference>
<dbReference type="SUPFAM" id="SSF46589">
    <property type="entry name" value="tRNA-binding arm"/>
    <property type="match status" value="1"/>
</dbReference>
<evidence type="ECO:0000256" key="1">
    <source>
        <dbReference type="ARBA" id="ARBA00012840"/>
    </source>
</evidence>
<dbReference type="Gene3D" id="3.30.930.10">
    <property type="entry name" value="Bira Bifunctional Protein, Domain 2"/>
    <property type="match status" value="1"/>
</dbReference>
<evidence type="ECO:0000313" key="10">
    <source>
        <dbReference type="EMBL" id="CAK9253191.1"/>
    </source>
</evidence>
<dbReference type="PRINTS" id="PR00981">
    <property type="entry name" value="TRNASYNTHSER"/>
</dbReference>
<reference evidence="10" key="1">
    <citation type="submission" date="2024-02" db="EMBL/GenBank/DDBJ databases">
        <authorList>
            <consortium name="ELIXIR-Norway"/>
            <consortium name="Elixir Norway"/>
        </authorList>
    </citation>
    <scope>NUCLEOTIDE SEQUENCE</scope>
</reference>
<evidence type="ECO:0000256" key="4">
    <source>
        <dbReference type="ARBA" id="ARBA00022840"/>
    </source>
</evidence>
<keyword evidence="5" id="KW-0030">Aminoacyl-tRNA synthetase</keyword>
<feature type="domain" description="Aminoacyl-transfer RNA synthetases class-II family profile" evidence="9">
    <location>
        <begin position="176"/>
        <end position="300"/>
    </location>
</feature>
<organism evidence="10 11">
    <name type="scientific">Sphagnum jensenii</name>
    <dbReference type="NCBI Taxonomy" id="128206"/>
    <lineage>
        <taxon>Eukaryota</taxon>
        <taxon>Viridiplantae</taxon>
        <taxon>Streptophyta</taxon>
        <taxon>Embryophyta</taxon>
        <taxon>Bryophyta</taxon>
        <taxon>Sphagnophytina</taxon>
        <taxon>Sphagnopsida</taxon>
        <taxon>Sphagnales</taxon>
        <taxon>Sphagnaceae</taxon>
        <taxon>Sphagnum</taxon>
    </lineage>
</organism>
<keyword evidence="7" id="KW-0175">Coiled coil</keyword>
<name>A0ABP0VFG3_9BRYO</name>
<dbReference type="InterPro" id="IPR002317">
    <property type="entry name" value="Ser-tRNA-ligase_type_1"/>
</dbReference>